<comment type="caution">
    <text evidence="3">The sequence shown here is derived from an EMBL/GenBank/DDBJ whole genome shotgun (WGS) entry which is preliminary data.</text>
</comment>
<evidence type="ECO:0000313" key="4">
    <source>
        <dbReference type="Proteomes" id="UP001595772"/>
    </source>
</evidence>
<name>A0ABV8GZ73_9BACI</name>
<dbReference type="Pfam" id="PF03795">
    <property type="entry name" value="YCII"/>
    <property type="match status" value="1"/>
</dbReference>
<feature type="domain" description="YCII-related" evidence="2">
    <location>
        <begin position="13"/>
        <end position="82"/>
    </location>
</feature>
<dbReference type="InterPro" id="IPR005545">
    <property type="entry name" value="YCII"/>
</dbReference>
<proteinExistence type="inferred from homology"/>
<evidence type="ECO:0000313" key="3">
    <source>
        <dbReference type="EMBL" id="MFC4023957.1"/>
    </source>
</evidence>
<dbReference type="PANTHER" id="PTHR37828:SF1">
    <property type="entry name" value="YCII-RELATED DOMAIN-CONTAINING PROTEIN"/>
    <property type="match status" value="1"/>
</dbReference>
<dbReference type="InterPro" id="IPR011008">
    <property type="entry name" value="Dimeric_a/b-barrel"/>
</dbReference>
<evidence type="ECO:0000256" key="1">
    <source>
        <dbReference type="ARBA" id="ARBA00007689"/>
    </source>
</evidence>
<organism evidence="3 4">
    <name type="scientific">Oceanobacillus longus</name>
    <dbReference type="NCBI Taxonomy" id="930120"/>
    <lineage>
        <taxon>Bacteria</taxon>
        <taxon>Bacillati</taxon>
        <taxon>Bacillota</taxon>
        <taxon>Bacilli</taxon>
        <taxon>Bacillales</taxon>
        <taxon>Bacillaceae</taxon>
        <taxon>Oceanobacillus</taxon>
    </lineage>
</organism>
<reference evidence="4" key="1">
    <citation type="journal article" date="2019" name="Int. J. Syst. Evol. Microbiol.">
        <title>The Global Catalogue of Microorganisms (GCM) 10K type strain sequencing project: providing services to taxonomists for standard genome sequencing and annotation.</title>
        <authorList>
            <consortium name="The Broad Institute Genomics Platform"/>
            <consortium name="The Broad Institute Genome Sequencing Center for Infectious Disease"/>
            <person name="Wu L."/>
            <person name="Ma J."/>
        </authorList>
    </citation>
    <scope>NUCLEOTIDE SEQUENCE [LARGE SCALE GENOMIC DNA]</scope>
    <source>
        <strain evidence="4">IBRC-M 10703</strain>
    </source>
</reference>
<evidence type="ECO:0000259" key="2">
    <source>
        <dbReference type="Pfam" id="PF03795"/>
    </source>
</evidence>
<dbReference type="PANTHER" id="PTHR37828">
    <property type="entry name" value="GSR2449 PROTEIN"/>
    <property type="match status" value="1"/>
</dbReference>
<keyword evidence="4" id="KW-1185">Reference proteome</keyword>
<dbReference type="EMBL" id="JBHSAO010000006">
    <property type="protein sequence ID" value="MFC4023957.1"/>
    <property type="molecule type" value="Genomic_DNA"/>
</dbReference>
<dbReference type="Gene3D" id="3.30.70.1060">
    <property type="entry name" value="Dimeric alpha+beta barrel"/>
    <property type="match status" value="1"/>
</dbReference>
<gene>
    <name evidence="3" type="ORF">ACFOUV_09135</name>
</gene>
<dbReference type="Proteomes" id="UP001595772">
    <property type="component" value="Unassembled WGS sequence"/>
</dbReference>
<dbReference type="SUPFAM" id="SSF54909">
    <property type="entry name" value="Dimeric alpha+beta barrel"/>
    <property type="match status" value="1"/>
</dbReference>
<sequence>MKYFAAFSPMLDEEKSQEFRPDHLTYLEEKENEGKVFAKGRFTDGTGGLVIYMAENFEEAEAIVKNDPYVVQGARGYEIHEWVMTTDAVLPEK</sequence>
<dbReference type="RefSeq" id="WP_379496453.1">
    <property type="nucleotide sequence ID" value="NZ_JBHSAO010000006.1"/>
</dbReference>
<protein>
    <submittedName>
        <fullName evidence="3">YciI family protein</fullName>
    </submittedName>
</protein>
<comment type="similarity">
    <text evidence="1">Belongs to the YciI family.</text>
</comment>
<accession>A0ABV8GZ73</accession>